<dbReference type="OrthoDB" id="154414at2"/>
<dbReference type="PRINTS" id="PR00080">
    <property type="entry name" value="SDRFAMILY"/>
</dbReference>
<keyword evidence="2" id="KW-0560">Oxidoreductase</keyword>
<name>A0A327MJP7_9PROT</name>
<dbReference type="InterPro" id="IPR020904">
    <property type="entry name" value="Sc_DH/Rdtase_CS"/>
</dbReference>
<evidence type="ECO:0000256" key="1">
    <source>
        <dbReference type="ARBA" id="ARBA00006484"/>
    </source>
</evidence>
<dbReference type="GO" id="GO:0048038">
    <property type="term" value="F:quinone binding"/>
    <property type="evidence" value="ECO:0007669"/>
    <property type="project" value="TreeGrafter"/>
</dbReference>
<dbReference type="EMBL" id="QLIX01000002">
    <property type="protein sequence ID" value="RAI60388.1"/>
    <property type="molecule type" value="Genomic_DNA"/>
</dbReference>
<dbReference type="GO" id="GO:0006633">
    <property type="term" value="P:fatty acid biosynthetic process"/>
    <property type="evidence" value="ECO:0007669"/>
    <property type="project" value="TreeGrafter"/>
</dbReference>
<evidence type="ECO:0000313" key="4">
    <source>
        <dbReference type="Proteomes" id="UP000249065"/>
    </source>
</evidence>
<gene>
    <name evidence="3" type="ORF">DOO78_04780</name>
</gene>
<keyword evidence="4" id="KW-1185">Reference proteome</keyword>
<sequence>MTAQVVLVTGAQQGIGRCCALAFAAAGYDVALNWLDDEAAAAAVAAEVHAAGRRAALVQGDVGHVAECGRIVEAAVGALGRLDVLVNNAGIFPRVPFLEMTEAEWDRVLAVNLKGSAFAAQAAARAMLAAGHGGSIINLSSQAVRGTPVGVHYSATKNGVVGITRSMALALAPHGIRVNAIAPGTTDTAQPRYGNTEEELQAMGRALPLGRLGRPDEIADLAVYLASGKAAWVTGQVWHINGGSYMP</sequence>
<dbReference type="NCBIfam" id="NF005559">
    <property type="entry name" value="PRK07231.1"/>
    <property type="match status" value="1"/>
</dbReference>
<protein>
    <submittedName>
        <fullName evidence="3">Uncharacterized protein</fullName>
    </submittedName>
</protein>
<evidence type="ECO:0000313" key="3">
    <source>
        <dbReference type="EMBL" id="RAI60388.1"/>
    </source>
</evidence>
<dbReference type="Pfam" id="PF13561">
    <property type="entry name" value="adh_short_C2"/>
    <property type="match status" value="1"/>
</dbReference>
<comment type="similarity">
    <text evidence="1">Belongs to the short-chain dehydrogenases/reductases (SDR) family.</text>
</comment>
<proteinExistence type="inferred from homology"/>
<dbReference type="AlphaFoldDB" id="A0A327MJP7"/>
<organism evidence="3 4">
    <name type="scientific">Roseicella frigidaeris</name>
    <dbReference type="NCBI Taxonomy" id="2230885"/>
    <lineage>
        <taxon>Bacteria</taxon>
        <taxon>Pseudomonadati</taxon>
        <taxon>Pseudomonadota</taxon>
        <taxon>Alphaproteobacteria</taxon>
        <taxon>Acetobacterales</taxon>
        <taxon>Roseomonadaceae</taxon>
        <taxon>Roseicella</taxon>
    </lineage>
</organism>
<dbReference type="InterPro" id="IPR002347">
    <property type="entry name" value="SDR_fam"/>
</dbReference>
<comment type="caution">
    <text evidence="3">The sequence shown here is derived from an EMBL/GenBank/DDBJ whole genome shotgun (WGS) entry which is preliminary data.</text>
</comment>
<dbReference type="PANTHER" id="PTHR42760:SF133">
    <property type="entry name" value="3-OXOACYL-[ACYL-CARRIER-PROTEIN] REDUCTASE"/>
    <property type="match status" value="1"/>
</dbReference>
<dbReference type="Proteomes" id="UP000249065">
    <property type="component" value="Unassembled WGS sequence"/>
</dbReference>
<evidence type="ECO:0000256" key="2">
    <source>
        <dbReference type="ARBA" id="ARBA00023002"/>
    </source>
</evidence>
<dbReference type="PANTHER" id="PTHR42760">
    <property type="entry name" value="SHORT-CHAIN DEHYDROGENASES/REDUCTASES FAMILY MEMBER"/>
    <property type="match status" value="1"/>
</dbReference>
<dbReference type="InterPro" id="IPR036291">
    <property type="entry name" value="NAD(P)-bd_dom_sf"/>
</dbReference>
<dbReference type="GO" id="GO:0016616">
    <property type="term" value="F:oxidoreductase activity, acting on the CH-OH group of donors, NAD or NADP as acceptor"/>
    <property type="evidence" value="ECO:0007669"/>
    <property type="project" value="TreeGrafter"/>
</dbReference>
<accession>A0A327MJP7</accession>
<reference evidence="4" key="1">
    <citation type="submission" date="2018-06" db="EMBL/GenBank/DDBJ databases">
        <authorList>
            <person name="Khan S.A."/>
        </authorList>
    </citation>
    <scope>NUCLEOTIDE SEQUENCE [LARGE SCALE GENOMIC DNA]</scope>
    <source>
        <strain evidence="4">DB-1506</strain>
    </source>
</reference>
<dbReference type="RefSeq" id="WP_111468574.1">
    <property type="nucleotide sequence ID" value="NZ_QLIX01000002.1"/>
</dbReference>
<dbReference type="FunFam" id="3.40.50.720:FF:000084">
    <property type="entry name" value="Short-chain dehydrogenase reductase"/>
    <property type="match status" value="1"/>
</dbReference>
<dbReference type="PRINTS" id="PR00081">
    <property type="entry name" value="GDHRDH"/>
</dbReference>
<dbReference type="SUPFAM" id="SSF51735">
    <property type="entry name" value="NAD(P)-binding Rossmann-fold domains"/>
    <property type="match status" value="1"/>
</dbReference>
<dbReference type="PROSITE" id="PS00061">
    <property type="entry name" value="ADH_SHORT"/>
    <property type="match status" value="1"/>
</dbReference>
<dbReference type="Gene3D" id="3.40.50.720">
    <property type="entry name" value="NAD(P)-binding Rossmann-like Domain"/>
    <property type="match status" value="1"/>
</dbReference>